<dbReference type="AlphaFoldDB" id="A0A975SM46"/>
<reference evidence="2" key="1">
    <citation type="submission" date="2020-11" db="EMBL/GenBank/DDBJ databases">
        <title>Azospira inquinata sp. nov.</title>
        <authorList>
            <person name="Moe W.M."/>
            <person name="Mikes M.C."/>
        </authorList>
    </citation>
    <scope>NUCLEOTIDE SEQUENCE</scope>
    <source>
        <strain evidence="2">Azo-3</strain>
    </source>
</reference>
<feature type="signal peptide" evidence="1">
    <location>
        <begin position="1"/>
        <end position="23"/>
    </location>
</feature>
<organism evidence="2 3">
    <name type="scientific">Azospira inquinata</name>
    <dbReference type="NCBI Taxonomy" id="2785627"/>
    <lineage>
        <taxon>Bacteria</taxon>
        <taxon>Pseudomonadati</taxon>
        <taxon>Pseudomonadota</taxon>
        <taxon>Betaproteobacteria</taxon>
        <taxon>Rhodocyclales</taxon>
        <taxon>Rhodocyclaceae</taxon>
        <taxon>Azospira</taxon>
    </lineage>
</organism>
<accession>A0A975SM46</accession>
<evidence type="ECO:0000313" key="2">
    <source>
        <dbReference type="EMBL" id="QWT48883.1"/>
    </source>
</evidence>
<sequence>MPHKKAQTLIFTIILFYISPLHANSNNQNIYHIIDHADFAPPSFLHYFQDKHSTPSRHLESNDNKRLDIIIFSKDDDGDYSNCQKIYPPIIISGNSDNYAAYKYREEEIRGIFSNHYFYVKLRPNSFDYCKNSEALSRHIKFHKETRAAVVEALTKQGCTITDAGLY</sequence>
<feature type="chain" id="PRO_5036987051" evidence="1">
    <location>
        <begin position="24"/>
        <end position="167"/>
    </location>
</feature>
<dbReference type="KEGG" id="aiq:Azoinq_13815"/>
<gene>
    <name evidence="2" type="ORF">Azoinq_13815</name>
</gene>
<evidence type="ECO:0000256" key="1">
    <source>
        <dbReference type="SAM" id="SignalP"/>
    </source>
</evidence>
<proteinExistence type="predicted"/>
<protein>
    <submittedName>
        <fullName evidence="2">Uncharacterized protein</fullName>
    </submittedName>
</protein>
<evidence type="ECO:0000313" key="3">
    <source>
        <dbReference type="Proteomes" id="UP000683428"/>
    </source>
</evidence>
<name>A0A975SM46_9RHOO</name>
<dbReference type="EMBL" id="CP064782">
    <property type="protein sequence ID" value="QWT48883.1"/>
    <property type="molecule type" value="Genomic_DNA"/>
</dbReference>
<dbReference type="Proteomes" id="UP000683428">
    <property type="component" value="Chromosome"/>
</dbReference>
<dbReference type="RefSeq" id="WP_216128323.1">
    <property type="nucleotide sequence ID" value="NZ_CP064782.1"/>
</dbReference>
<keyword evidence="3" id="KW-1185">Reference proteome</keyword>
<keyword evidence="1" id="KW-0732">Signal</keyword>